<keyword evidence="1" id="KW-1133">Transmembrane helix</keyword>
<evidence type="ECO:0000313" key="3">
    <source>
        <dbReference type="Proteomes" id="UP001196342"/>
    </source>
</evidence>
<evidence type="ECO:0000256" key="1">
    <source>
        <dbReference type="SAM" id="Phobius"/>
    </source>
</evidence>
<proteinExistence type="predicted"/>
<dbReference type="EMBL" id="JAFBJK010000005">
    <property type="protein sequence ID" value="MBT8727800.1"/>
    <property type="molecule type" value="Genomic_DNA"/>
</dbReference>
<accession>A0ABS5X768</accession>
<dbReference type="Proteomes" id="UP001196342">
    <property type="component" value="Unassembled WGS sequence"/>
</dbReference>
<keyword evidence="1" id="KW-0812">Transmembrane</keyword>
<reference evidence="2 3" key="1">
    <citation type="submission" date="2020-12" db="EMBL/GenBank/DDBJ databases">
        <title>Microorganisms.</title>
        <authorList>
            <person name="Matos J."/>
            <person name="Faleiro L."/>
            <person name="Duarte I."/>
        </authorList>
    </citation>
    <scope>NUCLEOTIDE SEQUENCE [LARGE SCALE GENOMIC DNA]</scope>
    <source>
        <strain evidence="2 3">PtFD3Pch2</strain>
    </source>
</reference>
<feature type="transmembrane region" description="Helical" evidence="1">
    <location>
        <begin position="12"/>
        <end position="34"/>
    </location>
</feature>
<sequence length="53" mass="6501">MLWTRSETDNRLGIFLYHIGYNVMYAYECIIIYIKKCHELCHILQQAYRMIEV</sequence>
<comment type="caution">
    <text evidence="2">The sequence shown here is derived from an EMBL/GenBank/DDBJ whole genome shotgun (WGS) entry which is preliminary data.</text>
</comment>
<organism evidence="2 3">
    <name type="scientific">Bacteroides uniformis</name>
    <dbReference type="NCBI Taxonomy" id="820"/>
    <lineage>
        <taxon>Bacteria</taxon>
        <taxon>Pseudomonadati</taxon>
        <taxon>Bacteroidota</taxon>
        <taxon>Bacteroidia</taxon>
        <taxon>Bacteroidales</taxon>
        <taxon>Bacteroidaceae</taxon>
        <taxon>Bacteroides</taxon>
    </lineage>
</organism>
<evidence type="ECO:0000313" key="2">
    <source>
        <dbReference type="EMBL" id="MBT8727800.1"/>
    </source>
</evidence>
<protein>
    <submittedName>
        <fullName evidence="2">Uncharacterized protein</fullName>
    </submittedName>
</protein>
<name>A0ABS5X768_BACUN</name>
<gene>
    <name evidence="2" type="ORF">JQN06_16870</name>
</gene>
<keyword evidence="1" id="KW-0472">Membrane</keyword>
<keyword evidence="3" id="KW-1185">Reference proteome</keyword>